<name>A0ABS6K718_9FIRM</name>
<dbReference type="CDD" id="cd00161">
    <property type="entry name" value="beta-trefoil_Ricin-like"/>
    <property type="match status" value="1"/>
</dbReference>
<dbReference type="SUPFAM" id="SSF51011">
    <property type="entry name" value="Glycosyl hydrolase domain"/>
    <property type="match status" value="1"/>
</dbReference>
<feature type="domain" description="Ricin B lectin" evidence="2">
    <location>
        <begin position="490"/>
        <end position="629"/>
    </location>
</feature>
<dbReference type="RefSeq" id="WP_158351209.1">
    <property type="nucleotide sequence ID" value="NZ_JAHQCX010000005.1"/>
</dbReference>
<dbReference type="InterPro" id="IPR017853">
    <property type="entry name" value="GH"/>
</dbReference>
<protein>
    <submittedName>
        <fullName evidence="3">RICIN domain-containing protein</fullName>
    </submittedName>
</protein>
<feature type="signal peptide" evidence="1">
    <location>
        <begin position="1"/>
        <end position="27"/>
    </location>
</feature>
<evidence type="ECO:0000259" key="2">
    <source>
        <dbReference type="SMART" id="SM00458"/>
    </source>
</evidence>
<dbReference type="Gene3D" id="3.20.20.80">
    <property type="entry name" value="Glycosidases"/>
    <property type="match status" value="1"/>
</dbReference>
<dbReference type="SUPFAM" id="SSF51445">
    <property type="entry name" value="(Trans)glycosidases"/>
    <property type="match status" value="1"/>
</dbReference>
<proteinExistence type="predicted"/>
<evidence type="ECO:0000256" key="1">
    <source>
        <dbReference type="SAM" id="SignalP"/>
    </source>
</evidence>
<dbReference type="Pfam" id="PF14200">
    <property type="entry name" value="RicinB_lectin_2"/>
    <property type="match status" value="1"/>
</dbReference>
<dbReference type="PROSITE" id="PS50231">
    <property type="entry name" value="RICIN_B_LECTIN"/>
    <property type="match status" value="1"/>
</dbReference>
<keyword evidence="4" id="KW-1185">Reference proteome</keyword>
<sequence length="632" mass="70406">MQNVKKGFCFLIMVVLLTTTMLSSVSASSGVSAQSTVTISPENEFQTFKGWGTSLSWWGNAIGGWQDTTKQSEILDLIFDETDGLGFNVARYNIGGGDDPTHTHMRNGANLEGYQPEPGVWDYTADETQRYVLNEAIARGVNIVEGFAKTPPYWMTYSGCSAGNVDGASNLKPEYYDDFADYLSEVYLLFKNTYNITFDSISPINEPNGPWWEVNNRQEGCHYTQQEQNDFFKVLAETFDAKGLSNVTLAGPEGFEFNSTLSSWNSYDSAAKSSIDKINTHSYYGTERLYLNTIALCNDKRISQSEYGLGVGDHDHNAIESALELAHKIRDDVRDMQAETWVYWQAVEEEFNVNNWGFIHASFEGEETYDITKQYYGMANYSKFIRPDSTIIGANDSNMLAALNKNTNELTLVVINDSDSQNNYAVDLSKFSTVGNSANAYRTSLTENLAQLDDISIQNNTLQVTTAPKSITTYVISNATANTAPAFNRNATYKIINKSDNTKVIDVENSSPDNSANIIIMDADSSSVSQGWKFIVNDIGEYYIANTNASKMLDVPGASTANSTSMKLWQPNGDNNQLWQIVDLNNGYFSIVNKNSNKALGVKNGDMTNGNNIDQYDYHAYDNQQWKFEAIN</sequence>
<dbReference type="InterPro" id="IPR035992">
    <property type="entry name" value="Ricin_B-like_lectins"/>
</dbReference>
<dbReference type="PANTHER" id="PTHR42767:SF1">
    <property type="entry name" value="ENDO-BETA-1,6-GALACTANASE-LIKE DOMAIN-CONTAINING PROTEIN"/>
    <property type="match status" value="1"/>
</dbReference>
<evidence type="ECO:0000313" key="3">
    <source>
        <dbReference type="EMBL" id="MBU9726309.1"/>
    </source>
</evidence>
<dbReference type="InterPro" id="IPR000772">
    <property type="entry name" value="Ricin_B_lectin"/>
</dbReference>
<feature type="chain" id="PRO_5045994473" evidence="1">
    <location>
        <begin position="28"/>
        <end position="632"/>
    </location>
</feature>
<dbReference type="SMART" id="SM00458">
    <property type="entry name" value="RICIN"/>
    <property type="match status" value="1"/>
</dbReference>
<comment type="caution">
    <text evidence="3">The sequence shown here is derived from an EMBL/GenBank/DDBJ whole genome shotgun (WGS) entry which is preliminary data.</text>
</comment>
<dbReference type="InterPro" id="IPR039743">
    <property type="entry name" value="6GAL/EXGAL"/>
</dbReference>
<accession>A0ABS6K718</accession>
<dbReference type="PANTHER" id="PTHR42767">
    <property type="entry name" value="ENDO-BETA-1,6-GALACTANASE"/>
    <property type="match status" value="1"/>
</dbReference>
<dbReference type="Proteomes" id="UP001314681">
    <property type="component" value="Unassembled WGS sequence"/>
</dbReference>
<dbReference type="SUPFAM" id="SSF50370">
    <property type="entry name" value="Ricin B-like lectins"/>
    <property type="match status" value="1"/>
</dbReference>
<evidence type="ECO:0000313" key="4">
    <source>
        <dbReference type="Proteomes" id="UP001314681"/>
    </source>
</evidence>
<reference evidence="3 4" key="1">
    <citation type="submission" date="2021-06" db="EMBL/GenBank/DDBJ databases">
        <title>Description of novel taxa of the family Lachnospiraceae.</title>
        <authorList>
            <person name="Chaplin A.V."/>
            <person name="Sokolova S.R."/>
            <person name="Pikina A.P."/>
            <person name="Korzhanova M."/>
            <person name="Belova V."/>
            <person name="Korostin D."/>
            <person name="Efimov B.A."/>
        </authorList>
    </citation>
    <scope>NUCLEOTIDE SEQUENCE [LARGE SCALE GENOMIC DNA]</scope>
    <source>
        <strain evidence="3 4">ASD4241</strain>
    </source>
</reference>
<dbReference type="Pfam" id="PF14587">
    <property type="entry name" value="Glyco_hydr_30_2"/>
    <property type="match status" value="1"/>
</dbReference>
<dbReference type="EMBL" id="JAHQCX010000005">
    <property type="protein sequence ID" value="MBU9726309.1"/>
    <property type="molecule type" value="Genomic_DNA"/>
</dbReference>
<gene>
    <name evidence="3" type="ORF">KTH90_09805</name>
</gene>
<dbReference type="Gene3D" id="2.80.10.50">
    <property type="match status" value="3"/>
</dbReference>
<dbReference type="InterPro" id="IPR039514">
    <property type="entry name" value="6GAL-like"/>
</dbReference>
<keyword evidence="1" id="KW-0732">Signal</keyword>
<organism evidence="3 4">
    <name type="scientific">Diplocloster modestus</name>
    <dbReference type="NCBI Taxonomy" id="2850322"/>
    <lineage>
        <taxon>Bacteria</taxon>
        <taxon>Bacillati</taxon>
        <taxon>Bacillota</taxon>
        <taxon>Clostridia</taxon>
        <taxon>Lachnospirales</taxon>
        <taxon>Lachnospiraceae</taxon>
        <taxon>Diplocloster</taxon>
    </lineage>
</organism>